<dbReference type="Proteomes" id="UP000555564">
    <property type="component" value="Unassembled WGS sequence"/>
</dbReference>
<dbReference type="InterPro" id="IPR039708">
    <property type="entry name" value="MT1774/Rv1733c-like"/>
</dbReference>
<keyword evidence="1" id="KW-1133">Transmembrane helix</keyword>
<keyword evidence="1" id="KW-0812">Transmembrane</keyword>
<gene>
    <name evidence="2" type="ORF">BJ992_000142</name>
</gene>
<feature type="transmembrane region" description="Helical" evidence="1">
    <location>
        <begin position="150"/>
        <end position="172"/>
    </location>
</feature>
<comment type="caution">
    <text evidence="2">The sequence shown here is derived from an EMBL/GenBank/DDBJ whole genome shotgun (WGS) entry which is preliminary data.</text>
</comment>
<proteinExistence type="predicted"/>
<keyword evidence="3" id="KW-1185">Reference proteome</keyword>
<sequence>MGVCPDWVVRCARRYRFDRNPLRRRSDRIEGVAVLLILLILLACLWPALAVAGQVYRRGMAEEQAAPEVRQPVVAVLLQDATSTTTVTAQGTVVQVKAKVRWQAPDGSEHVAVRTVPAQARAGSVTRMWVDEAGDPVAAPRQHVQTVTDAAVAGFGVMVAASGLLFSGLMVVRWLLDRRRYADWDAAWESAEQRWRPRKQ</sequence>
<evidence type="ECO:0000256" key="1">
    <source>
        <dbReference type="SAM" id="Phobius"/>
    </source>
</evidence>
<name>A0A7X0I8R0_9ACTN</name>
<organism evidence="2 3">
    <name type="scientific">Sphaerisporangium rubeum</name>
    <dbReference type="NCBI Taxonomy" id="321317"/>
    <lineage>
        <taxon>Bacteria</taxon>
        <taxon>Bacillati</taxon>
        <taxon>Actinomycetota</taxon>
        <taxon>Actinomycetes</taxon>
        <taxon>Streptosporangiales</taxon>
        <taxon>Streptosporangiaceae</taxon>
        <taxon>Sphaerisporangium</taxon>
    </lineage>
</organism>
<evidence type="ECO:0000313" key="2">
    <source>
        <dbReference type="EMBL" id="MBB6470711.1"/>
    </source>
</evidence>
<dbReference type="RefSeq" id="WP_184978027.1">
    <property type="nucleotide sequence ID" value="NZ_BAAALO010000006.1"/>
</dbReference>
<feature type="transmembrane region" description="Helical" evidence="1">
    <location>
        <begin position="29"/>
        <end position="49"/>
    </location>
</feature>
<dbReference type="EMBL" id="JACHIU010000001">
    <property type="protein sequence ID" value="MBB6470711.1"/>
    <property type="molecule type" value="Genomic_DNA"/>
</dbReference>
<accession>A0A7X0I8R0</accession>
<dbReference type="AlphaFoldDB" id="A0A7X0I8R0"/>
<keyword evidence="1" id="KW-0472">Membrane</keyword>
<reference evidence="2 3" key="1">
    <citation type="submission" date="2020-08" db="EMBL/GenBank/DDBJ databases">
        <title>Sequencing the genomes of 1000 actinobacteria strains.</title>
        <authorList>
            <person name="Klenk H.-P."/>
        </authorList>
    </citation>
    <scope>NUCLEOTIDE SEQUENCE [LARGE SCALE GENOMIC DNA]</scope>
    <source>
        <strain evidence="2 3">DSM 44936</strain>
    </source>
</reference>
<evidence type="ECO:0000313" key="3">
    <source>
        <dbReference type="Proteomes" id="UP000555564"/>
    </source>
</evidence>
<dbReference type="PANTHER" id="PTHR42305">
    <property type="entry name" value="MEMBRANE PROTEIN RV1733C-RELATED"/>
    <property type="match status" value="1"/>
</dbReference>
<protein>
    <submittedName>
        <fullName evidence="2">Na+-transporting methylmalonyl-CoA/oxaloacetate decarboxylase gamma subunit</fullName>
    </submittedName>
</protein>
<dbReference type="PANTHER" id="PTHR42305:SF1">
    <property type="entry name" value="MEMBRANE PROTEIN RV1733C-RELATED"/>
    <property type="match status" value="1"/>
</dbReference>